<dbReference type="EMBL" id="CAJOAY010033969">
    <property type="protein sequence ID" value="CAF4441965.1"/>
    <property type="molecule type" value="Genomic_DNA"/>
</dbReference>
<gene>
    <name evidence="1" type="ORF">OKA104_LOCUS53680</name>
</gene>
<accession>A0A820RV54</accession>
<dbReference type="AlphaFoldDB" id="A0A820RV54"/>
<sequence length="43" mass="4773">VFQSDYSSFAVPASNCSDCTFGQTLPMALPLSYPPMFYDPTLY</sequence>
<protein>
    <submittedName>
        <fullName evidence="1">Uncharacterized protein</fullName>
    </submittedName>
</protein>
<evidence type="ECO:0000313" key="1">
    <source>
        <dbReference type="EMBL" id="CAF4441965.1"/>
    </source>
</evidence>
<proteinExistence type="predicted"/>
<evidence type="ECO:0000313" key="2">
    <source>
        <dbReference type="Proteomes" id="UP000663881"/>
    </source>
</evidence>
<comment type="caution">
    <text evidence="1">The sequence shown here is derived from an EMBL/GenBank/DDBJ whole genome shotgun (WGS) entry which is preliminary data.</text>
</comment>
<feature type="non-terminal residue" evidence="1">
    <location>
        <position position="1"/>
    </location>
</feature>
<dbReference type="Proteomes" id="UP000663881">
    <property type="component" value="Unassembled WGS sequence"/>
</dbReference>
<reference evidence="1" key="1">
    <citation type="submission" date="2021-02" db="EMBL/GenBank/DDBJ databases">
        <authorList>
            <person name="Nowell W R."/>
        </authorList>
    </citation>
    <scope>NUCLEOTIDE SEQUENCE</scope>
</reference>
<organism evidence="1 2">
    <name type="scientific">Adineta steineri</name>
    <dbReference type="NCBI Taxonomy" id="433720"/>
    <lineage>
        <taxon>Eukaryota</taxon>
        <taxon>Metazoa</taxon>
        <taxon>Spiralia</taxon>
        <taxon>Gnathifera</taxon>
        <taxon>Rotifera</taxon>
        <taxon>Eurotatoria</taxon>
        <taxon>Bdelloidea</taxon>
        <taxon>Adinetida</taxon>
        <taxon>Adinetidae</taxon>
        <taxon>Adineta</taxon>
    </lineage>
</organism>
<name>A0A820RV54_9BILA</name>